<evidence type="ECO:0000313" key="3">
    <source>
        <dbReference type="EMBL" id="CAF4563416.1"/>
    </source>
</evidence>
<name>A0A818GAL1_9BILA</name>
<feature type="region of interest" description="Disordered" evidence="1">
    <location>
        <begin position="20"/>
        <end position="47"/>
    </location>
</feature>
<accession>A0A818GAL1</accession>
<feature type="compositionally biased region" description="Pro residues" evidence="1">
    <location>
        <begin position="22"/>
        <end position="46"/>
    </location>
</feature>
<dbReference type="Proteomes" id="UP000663862">
    <property type="component" value="Unassembled WGS sequence"/>
</dbReference>
<dbReference type="Proteomes" id="UP000663869">
    <property type="component" value="Unassembled WGS sequence"/>
</dbReference>
<evidence type="ECO:0000313" key="4">
    <source>
        <dbReference type="Proteomes" id="UP000663869"/>
    </source>
</evidence>
<dbReference type="EMBL" id="CAJOBQ010002495">
    <property type="protein sequence ID" value="CAF4563416.1"/>
    <property type="molecule type" value="Genomic_DNA"/>
</dbReference>
<dbReference type="SUPFAM" id="SSF53300">
    <property type="entry name" value="vWA-like"/>
    <property type="match status" value="1"/>
</dbReference>
<comment type="caution">
    <text evidence="2">The sequence shown here is derived from an EMBL/GenBank/DDBJ whole genome shotgun (WGS) entry which is preliminary data.</text>
</comment>
<sequence length="419" mass="46857">MTLKRYILSSLLNYLYDNIKPSPNPNPNRAPPRNPTPRSQPAPNLPYPSGGTVVNVGAIAAVSYIVQGKDMPNLIPTKEKIRQMLNDANIYGMYQAGSYYRKQRIQWLSYQKLASCRSINSVIDIICGEVRNKLSDLFNKFSNPITFEWVIMIDNSGSMSIYDNYIHEAMISILETLRKLECRVAVGRFGNRSEGSQVILKSFDQPSTFHLGQMVLEGLTFCESSHIPIGITAIAVYTWGHSNTTSANNAKRIVLVIAYALSTEIREDKDQFTERKKRDQMKDLDSSLKQVSDNLCLSIDPSDASLKSLSSSTSSLLISALQKMIQLIHSSSTSTLSRVTNNNENLKNEGKSILFCLKTKNLIDYTWPVEKSLKPTIYEDALENDGSGSIATSLCYVSTPTNTLPYEDDTINSMQQENK</sequence>
<reference evidence="2" key="1">
    <citation type="submission" date="2021-02" db="EMBL/GenBank/DDBJ databases">
        <authorList>
            <person name="Nowell W R."/>
        </authorList>
    </citation>
    <scope>NUCLEOTIDE SEQUENCE</scope>
</reference>
<dbReference type="AlphaFoldDB" id="A0A818GAL1"/>
<evidence type="ECO:0000256" key="1">
    <source>
        <dbReference type="SAM" id="MobiDB-lite"/>
    </source>
</evidence>
<evidence type="ECO:0000313" key="2">
    <source>
        <dbReference type="EMBL" id="CAF3488661.1"/>
    </source>
</evidence>
<dbReference type="InterPro" id="IPR036465">
    <property type="entry name" value="vWFA_dom_sf"/>
</dbReference>
<proteinExistence type="predicted"/>
<gene>
    <name evidence="2" type="ORF">FME351_LOCUS16004</name>
    <name evidence="3" type="ORF">TSG867_LOCUS25459</name>
</gene>
<evidence type="ECO:0008006" key="5">
    <source>
        <dbReference type="Google" id="ProtNLM"/>
    </source>
</evidence>
<dbReference type="EMBL" id="CAJNYU010001968">
    <property type="protein sequence ID" value="CAF3488661.1"/>
    <property type="molecule type" value="Genomic_DNA"/>
</dbReference>
<organism evidence="2 4">
    <name type="scientific">Rotaria socialis</name>
    <dbReference type="NCBI Taxonomy" id="392032"/>
    <lineage>
        <taxon>Eukaryota</taxon>
        <taxon>Metazoa</taxon>
        <taxon>Spiralia</taxon>
        <taxon>Gnathifera</taxon>
        <taxon>Rotifera</taxon>
        <taxon>Eurotatoria</taxon>
        <taxon>Bdelloidea</taxon>
        <taxon>Philodinida</taxon>
        <taxon>Philodinidae</taxon>
        <taxon>Rotaria</taxon>
    </lineage>
</organism>
<protein>
    <recommendedName>
        <fullName evidence="5">VWFA domain-containing protein</fullName>
    </recommendedName>
</protein>